<feature type="non-terminal residue" evidence="2">
    <location>
        <position position="82"/>
    </location>
</feature>
<keyword evidence="1" id="KW-1133">Transmembrane helix</keyword>
<evidence type="ECO:0000256" key="1">
    <source>
        <dbReference type="SAM" id="Phobius"/>
    </source>
</evidence>
<protein>
    <submittedName>
        <fullName evidence="2">Uncharacterized protein</fullName>
    </submittedName>
</protein>
<organism evidence="2 3">
    <name type="scientific">Streblomastix strix</name>
    <dbReference type="NCBI Taxonomy" id="222440"/>
    <lineage>
        <taxon>Eukaryota</taxon>
        <taxon>Metamonada</taxon>
        <taxon>Preaxostyla</taxon>
        <taxon>Oxymonadida</taxon>
        <taxon>Streblomastigidae</taxon>
        <taxon>Streblomastix</taxon>
    </lineage>
</organism>
<sequence length="82" mass="9148">MVSVFQTICSGLALLVQLLLSVYHFFVIVTIQDLEEDTVASKDFCDQLNPLVLPTYIIHASSTLILLISRRWISLIVCIPGV</sequence>
<feature type="transmembrane region" description="Helical" evidence="1">
    <location>
        <begin position="12"/>
        <end position="31"/>
    </location>
</feature>
<dbReference type="GO" id="GO:0016192">
    <property type="term" value="P:vesicle-mediated transport"/>
    <property type="evidence" value="ECO:0007669"/>
    <property type="project" value="InterPro"/>
</dbReference>
<keyword evidence="1" id="KW-0812">Transmembrane</keyword>
<comment type="caution">
    <text evidence="2">The sequence shown here is derived from an EMBL/GenBank/DDBJ whole genome shotgun (WGS) entry which is preliminary data.</text>
</comment>
<evidence type="ECO:0000313" key="2">
    <source>
        <dbReference type="EMBL" id="KAA6366251.1"/>
    </source>
</evidence>
<name>A0A5J4U8L2_9EUKA</name>
<proteinExistence type="predicted"/>
<dbReference type="Pfam" id="PF03311">
    <property type="entry name" value="Cornichon"/>
    <property type="match status" value="1"/>
</dbReference>
<dbReference type="EMBL" id="SNRW01019575">
    <property type="protein sequence ID" value="KAA6366251.1"/>
    <property type="molecule type" value="Genomic_DNA"/>
</dbReference>
<dbReference type="InterPro" id="IPR003377">
    <property type="entry name" value="Cornichon"/>
</dbReference>
<keyword evidence="1" id="KW-0472">Membrane</keyword>
<gene>
    <name evidence="2" type="ORF">EZS28_038221</name>
</gene>
<evidence type="ECO:0000313" key="3">
    <source>
        <dbReference type="Proteomes" id="UP000324800"/>
    </source>
</evidence>
<dbReference type="OrthoDB" id="434393at2759"/>
<dbReference type="AlphaFoldDB" id="A0A5J4U8L2"/>
<accession>A0A5J4U8L2</accession>
<dbReference type="Proteomes" id="UP000324800">
    <property type="component" value="Unassembled WGS sequence"/>
</dbReference>
<feature type="transmembrane region" description="Helical" evidence="1">
    <location>
        <begin position="51"/>
        <end position="68"/>
    </location>
</feature>
<reference evidence="2 3" key="1">
    <citation type="submission" date="2019-03" db="EMBL/GenBank/DDBJ databases">
        <title>Single cell metagenomics reveals metabolic interactions within the superorganism composed of flagellate Streblomastix strix and complex community of Bacteroidetes bacteria on its surface.</title>
        <authorList>
            <person name="Treitli S.C."/>
            <person name="Kolisko M."/>
            <person name="Husnik F."/>
            <person name="Keeling P."/>
            <person name="Hampl V."/>
        </authorList>
    </citation>
    <scope>NUCLEOTIDE SEQUENCE [LARGE SCALE GENOMIC DNA]</scope>
    <source>
        <strain evidence="2">ST1C</strain>
    </source>
</reference>